<gene>
    <name evidence="5" type="ORF">SAMN04487989_102184</name>
</gene>
<dbReference type="Proteomes" id="UP000198705">
    <property type="component" value="Unassembled WGS sequence"/>
</dbReference>
<evidence type="ECO:0000313" key="5">
    <source>
        <dbReference type="EMBL" id="SFN64084.1"/>
    </source>
</evidence>
<dbReference type="GO" id="GO:0046872">
    <property type="term" value="F:metal ion binding"/>
    <property type="evidence" value="ECO:0007669"/>
    <property type="project" value="UniProtKB-KW"/>
</dbReference>
<keyword evidence="1" id="KW-0479">Metal-binding</keyword>
<dbReference type="GO" id="GO:0016854">
    <property type="term" value="F:racemase and epimerase activity"/>
    <property type="evidence" value="ECO:0007669"/>
    <property type="project" value="UniProtKB-ARBA"/>
</dbReference>
<dbReference type="SFLD" id="SFLDF00009">
    <property type="entry name" value="o-succinylbenzoate_synthase"/>
    <property type="match status" value="1"/>
</dbReference>
<evidence type="ECO:0000256" key="1">
    <source>
        <dbReference type="ARBA" id="ARBA00022723"/>
    </source>
</evidence>
<dbReference type="EMBL" id="FOVN01000002">
    <property type="protein sequence ID" value="SFN64084.1"/>
    <property type="molecule type" value="Genomic_DNA"/>
</dbReference>
<organism evidence="5 6">
    <name type="scientific">Bizionia echini</name>
    <dbReference type="NCBI Taxonomy" id="649333"/>
    <lineage>
        <taxon>Bacteria</taxon>
        <taxon>Pseudomonadati</taxon>
        <taxon>Bacteroidota</taxon>
        <taxon>Flavobacteriia</taxon>
        <taxon>Flavobacteriales</taxon>
        <taxon>Flavobacteriaceae</taxon>
        <taxon>Bizionia</taxon>
    </lineage>
</organism>
<dbReference type="SUPFAM" id="SSF51604">
    <property type="entry name" value="Enolase C-terminal domain-like"/>
    <property type="match status" value="1"/>
</dbReference>
<dbReference type="STRING" id="649333.SAMN04487989_102184"/>
<evidence type="ECO:0000259" key="4">
    <source>
        <dbReference type="SMART" id="SM00922"/>
    </source>
</evidence>
<keyword evidence="6" id="KW-1185">Reference proteome</keyword>
<dbReference type="SFLD" id="SFLDG00180">
    <property type="entry name" value="muconate_cycloisomerase"/>
    <property type="match status" value="1"/>
</dbReference>
<dbReference type="Pfam" id="PF21508">
    <property type="entry name" value="MenC_N"/>
    <property type="match status" value="1"/>
</dbReference>
<dbReference type="SFLD" id="SFLDS00001">
    <property type="entry name" value="Enolase"/>
    <property type="match status" value="1"/>
</dbReference>
<dbReference type="PANTHER" id="PTHR48073:SF2">
    <property type="entry name" value="O-SUCCINYLBENZOATE SYNTHASE"/>
    <property type="match status" value="1"/>
</dbReference>
<dbReference type="InterPro" id="IPR041338">
    <property type="entry name" value="OSBS_N"/>
</dbReference>
<evidence type="ECO:0000256" key="2">
    <source>
        <dbReference type="ARBA" id="ARBA00022842"/>
    </source>
</evidence>
<dbReference type="AlphaFoldDB" id="A0A1I5ANN4"/>
<reference evidence="6" key="1">
    <citation type="submission" date="2016-10" db="EMBL/GenBank/DDBJ databases">
        <authorList>
            <person name="Varghese N."/>
            <person name="Submissions S."/>
        </authorList>
    </citation>
    <scope>NUCLEOTIDE SEQUENCE [LARGE SCALE GENOMIC DNA]</scope>
    <source>
        <strain evidence="6">DSM 23925</strain>
    </source>
</reference>
<sequence length="365" mass="41346">MLSKIQNKLSTFEYYMKASYHKYILNFKQPSGTSRGVLKTKETWFIILEHEEKQGVGECGILRGLSADDVPNYEEKLQWVCANIHLGLPNLYAELKAFPSIQFGLEMAFKSLEANTPFNLFPSEFTQNNKSIPINGLIWMGTDVFMKQQIKEKIEAGFTCIKMKIGAIDFETEFALLKSIRKEFSADDIELRVDANGAFSEVEVLEKLKRLSDLHLHSIEQPIKAGQVNVMAKLCQETPLPIALDEELIGVFEGSDKALLLEQIKPQFIILKPSFVGGWQGSQEWIQYAINNQIGWWITSALESNVGLNAIAQWTYVLKNNNMPQGLGTGSLYTNNFESPLTIKQGSLFYDETKSWHFNLSALTH</sequence>
<keyword evidence="3" id="KW-0456">Lyase</keyword>
<dbReference type="SUPFAM" id="SSF54826">
    <property type="entry name" value="Enolase N-terminal domain-like"/>
    <property type="match status" value="1"/>
</dbReference>
<feature type="domain" description="Mandelate racemase/muconate lactonizing enzyme C-terminal" evidence="4">
    <location>
        <begin position="143"/>
        <end position="241"/>
    </location>
</feature>
<dbReference type="InterPro" id="IPR029065">
    <property type="entry name" value="Enolase_C-like"/>
</dbReference>
<dbReference type="SMART" id="SM00922">
    <property type="entry name" value="MR_MLE"/>
    <property type="match status" value="1"/>
</dbReference>
<proteinExistence type="predicted"/>
<keyword evidence="2" id="KW-0460">Magnesium</keyword>
<protein>
    <submittedName>
        <fullName evidence="5">O-succinylbenzoate synthase</fullName>
    </submittedName>
</protein>
<dbReference type="InterPro" id="IPR013342">
    <property type="entry name" value="Mandelate_racemase_C"/>
</dbReference>
<dbReference type="GO" id="GO:0016829">
    <property type="term" value="F:lyase activity"/>
    <property type="evidence" value="ECO:0007669"/>
    <property type="project" value="UniProtKB-KW"/>
</dbReference>
<dbReference type="PANTHER" id="PTHR48073">
    <property type="entry name" value="O-SUCCINYLBENZOATE SYNTHASE-RELATED"/>
    <property type="match status" value="1"/>
</dbReference>
<name>A0A1I5ANN4_9FLAO</name>
<dbReference type="InterPro" id="IPR029017">
    <property type="entry name" value="Enolase-like_N"/>
</dbReference>
<evidence type="ECO:0000256" key="3">
    <source>
        <dbReference type="ARBA" id="ARBA00023239"/>
    </source>
</evidence>
<dbReference type="Gene3D" id="3.30.390.10">
    <property type="entry name" value="Enolase-like, N-terminal domain"/>
    <property type="match status" value="1"/>
</dbReference>
<dbReference type="CDD" id="cd03320">
    <property type="entry name" value="OSBS"/>
    <property type="match status" value="1"/>
</dbReference>
<evidence type="ECO:0000313" key="6">
    <source>
        <dbReference type="Proteomes" id="UP000198705"/>
    </source>
</evidence>
<dbReference type="InterPro" id="IPR036849">
    <property type="entry name" value="Enolase-like_C_sf"/>
</dbReference>
<accession>A0A1I5ANN4</accession>
<dbReference type="Gene3D" id="3.20.20.120">
    <property type="entry name" value="Enolase-like C-terminal domain"/>
    <property type="match status" value="1"/>
</dbReference>
<dbReference type="Pfam" id="PF13378">
    <property type="entry name" value="MR_MLE_C"/>
    <property type="match status" value="1"/>
</dbReference>